<name>A0A975BEL2_9BACT</name>
<dbReference type="GO" id="GO:0042834">
    <property type="term" value="F:peptidoglycan binding"/>
    <property type="evidence" value="ECO:0007669"/>
    <property type="project" value="InterPro"/>
</dbReference>
<dbReference type="Proteomes" id="UP000663720">
    <property type="component" value="Chromosome"/>
</dbReference>
<dbReference type="KEGG" id="dli:dnl_61390"/>
<dbReference type="PROSITE" id="PS51724">
    <property type="entry name" value="SPOR"/>
    <property type="match status" value="1"/>
</dbReference>
<gene>
    <name evidence="4" type="ORF">dnl_61390</name>
</gene>
<proteinExistence type="predicted"/>
<feature type="domain" description="SPOR" evidence="3">
    <location>
        <begin position="199"/>
        <end position="280"/>
    </location>
</feature>
<sequence length="283" mass="32366">MKKNGLKNRPLIKTTFSYQPPQADLVIQRTMNRRDRSLRFQDQAVNQGRITSIRPSQWVFIFIFGVWMFFLGVVFGRQTTPVNLDINSIETELARLKAIELGKEKEDIKTGIAELNEKSLDFYEDLKKGSTRVIAAIPGNHNTLEIKKALSTKKNIEAINPENIEEDLPEAPSTKIKSSEPEPKPESEPSKQPVSEQNSEHEMDIGIQAASFIFLKDAENLVSELKEKGYTSTYYAEEDVSGVGRRYRVKVGFFRTKDDAQSVLKDLKDKEYLKDAYIFKRKP</sequence>
<reference evidence="4" key="1">
    <citation type="journal article" date="2021" name="Microb. Physiol.">
        <title>Proteogenomic Insights into the Physiology of Marine, Sulfate-Reducing, Filamentous Desulfonema limicola and Desulfonema magnum.</title>
        <authorList>
            <person name="Schnaars V."/>
            <person name="Wohlbrand L."/>
            <person name="Scheve S."/>
            <person name="Hinrichs C."/>
            <person name="Reinhardt R."/>
            <person name="Rabus R."/>
        </authorList>
    </citation>
    <scope>NUCLEOTIDE SEQUENCE</scope>
    <source>
        <strain evidence="4">5ac10</strain>
    </source>
</reference>
<dbReference type="EMBL" id="CP061799">
    <property type="protein sequence ID" value="QTA83724.1"/>
    <property type="molecule type" value="Genomic_DNA"/>
</dbReference>
<dbReference type="SUPFAM" id="SSF110997">
    <property type="entry name" value="Sporulation related repeat"/>
    <property type="match status" value="1"/>
</dbReference>
<dbReference type="Pfam" id="PF05036">
    <property type="entry name" value="SPOR"/>
    <property type="match status" value="1"/>
</dbReference>
<accession>A0A975BEL2</accession>
<feature type="transmembrane region" description="Helical" evidence="2">
    <location>
        <begin position="58"/>
        <end position="76"/>
    </location>
</feature>
<keyword evidence="2" id="KW-0812">Transmembrane</keyword>
<keyword evidence="5" id="KW-1185">Reference proteome</keyword>
<protein>
    <submittedName>
        <fullName evidence="4">Sporulation related domain-containing protein</fullName>
    </submittedName>
</protein>
<dbReference type="RefSeq" id="WP_207689526.1">
    <property type="nucleotide sequence ID" value="NZ_CP061799.1"/>
</dbReference>
<evidence type="ECO:0000256" key="1">
    <source>
        <dbReference type="SAM" id="MobiDB-lite"/>
    </source>
</evidence>
<keyword evidence="2" id="KW-1133">Transmembrane helix</keyword>
<dbReference type="InterPro" id="IPR036680">
    <property type="entry name" value="SPOR-like_sf"/>
</dbReference>
<organism evidence="4 5">
    <name type="scientific">Desulfonema limicola</name>
    <dbReference type="NCBI Taxonomy" id="45656"/>
    <lineage>
        <taxon>Bacteria</taxon>
        <taxon>Pseudomonadati</taxon>
        <taxon>Thermodesulfobacteriota</taxon>
        <taxon>Desulfobacteria</taxon>
        <taxon>Desulfobacterales</taxon>
        <taxon>Desulfococcaceae</taxon>
        <taxon>Desulfonema</taxon>
    </lineage>
</organism>
<feature type="compositionally biased region" description="Basic and acidic residues" evidence="1">
    <location>
        <begin position="177"/>
        <end position="189"/>
    </location>
</feature>
<dbReference type="AlphaFoldDB" id="A0A975BEL2"/>
<feature type="region of interest" description="Disordered" evidence="1">
    <location>
        <begin position="158"/>
        <end position="201"/>
    </location>
</feature>
<evidence type="ECO:0000313" key="5">
    <source>
        <dbReference type="Proteomes" id="UP000663720"/>
    </source>
</evidence>
<dbReference type="Gene3D" id="3.30.70.1070">
    <property type="entry name" value="Sporulation related repeat"/>
    <property type="match status" value="1"/>
</dbReference>
<dbReference type="InterPro" id="IPR007730">
    <property type="entry name" value="SPOR-like_dom"/>
</dbReference>
<keyword evidence="2" id="KW-0472">Membrane</keyword>
<evidence type="ECO:0000313" key="4">
    <source>
        <dbReference type="EMBL" id="QTA83724.1"/>
    </source>
</evidence>
<evidence type="ECO:0000259" key="3">
    <source>
        <dbReference type="PROSITE" id="PS51724"/>
    </source>
</evidence>
<evidence type="ECO:0000256" key="2">
    <source>
        <dbReference type="SAM" id="Phobius"/>
    </source>
</evidence>